<feature type="region of interest" description="Disordered" evidence="2">
    <location>
        <begin position="67"/>
        <end position="86"/>
    </location>
</feature>
<feature type="compositionally biased region" description="Low complexity" evidence="2">
    <location>
        <begin position="73"/>
        <end position="83"/>
    </location>
</feature>
<dbReference type="AlphaFoldDB" id="Q3SQ15"/>
<dbReference type="Proteomes" id="UP000002531">
    <property type="component" value="Chromosome"/>
</dbReference>
<dbReference type="PROSITE" id="PS51257">
    <property type="entry name" value="PROKAR_LIPOPROTEIN"/>
    <property type="match status" value="1"/>
</dbReference>
<evidence type="ECO:0008006" key="6">
    <source>
        <dbReference type="Google" id="ProtNLM"/>
    </source>
</evidence>
<keyword evidence="3" id="KW-0732">Signal</keyword>
<evidence type="ECO:0000256" key="2">
    <source>
        <dbReference type="SAM" id="MobiDB-lite"/>
    </source>
</evidence>
<evidence type="ECO:0000313" key="5">
    <source>
        <dbReference type="Proteomes" id="UP000002531"/>
    </source>
</evidence>
<dbReference type="eggNOG" id="ENOG5032M60">
    <property type="taxonomic scope" value="Bacteria"/>
</dbReference>
<dbReference type="TCDB" id="1.B.57.3.2">
    <property type="family name" value="the legionella major-outer membrane protein (lm-omp) family"/>
</dbReference>
<dbReference type="HOGENOM" id="CLU_920798_0_0_5"/>
<evidence type="ECO:0000313" key="4">
    <source>
        <dbReference type="EMBL" id="ABA05626.1"/>
    </source>
</evidence>
<keyword evidence="5" id="KW-1185">Reference proteome</keyword>
<feature type="chain" id="PRO_5004229046" description="Porin" evidence="3">
    <location>
        <begin position="28"/>
        <end position="302"/>
    </location>
</feature>
<gene>
    <name evidence="4" type="ordered locus">Nwi_2372</name>
</gene>
<sequence>MNTTTRLSTLLLSTAAFVAVACGASLAADENSLQHRLAQLERENATLTRENAALRLNRKLARENVALRKSSPERAAPAAAPSPGTSVRDAYAADFPVAYKALPVETQGQFRFWGEGGAIWSGGDPVTTPYSLRGFSSDLNFGFGAAGGPPNRLFNLTPKVGWEAAAGFDYRFAGSPWHVSGEFRYGQARGSGADASAGTIDPAVLALLAAANPVFAGVAIGGSQTIAASHREDRWQADIALGYDALGGPPMPCRSRAACVSPNWSGARPSSIEAKPTCGFQRRWISASAYRSRALITARRRP</sequence>
<feature type="coiled-coil region" evidence="1">
    <location>
        <begin position="30"/>
        <end position="64"/>
    </location>
</feature>
<protein>
    <recommendedName>
        <fullName evidence="6">Porin</fullName>
    </recommendedName>
</protein>
<organism evidence="4 5">
    <name type="scientific">Nitrobacter winogradskyi (strain ATCC 25391 / DSM 10237 / CIP 104748 / NCIMB 11846 / Nb-255)</name>
    <dbReference type="NCBI Taxonomy" id="323098"/>
    <lineage>
        <taxon>Bacteria</taxon>
        <taxon>Pseudomonadati</taxon>
        <taxon>Pseudomonadota</taxon>
        <taxon>Alphaproteobacteria</taxon>
        <taxon>Hyphomicrobiales</taxon>
        <taxon>Nitrobacteraceae</taxon>
        <taxon>Nitrobacter</taxon>
    </lineage>
</organism>
<evidence type="ECO:0000256" key="3">
    <source>
        <dbReference type="SAM" id="SignalP"/>
    </source>
</evidence>
<keyword evidence="1" id="KW-0175">Coiled coil</keyword>
<dbReference type="STRING" id="323098.Nwi_2372"/>
<dbReference type="EMBL" id="CP000115">
    <property type="protein sequence ID" value="ABA05626.1"/>
    <property type="molecule type" value="Genomic_DNA"/>
</dbReference>
<proteinExistence type="predicted"/>
<feature type="signal peptide" evidence="3">
    <location>
        <begin position="1"/>
        <end position="27"/>
    </location>
</feature>
<evidence type="ECO:0000256" key="1">
    <source>
        <dbReference type="SAM" id="Coils"/>
    </source>
</evidence>
<reference evidence="4 5" key="1">
    <citation type="journal article" date="2006" name="Appl. Environ. Microbiol.">
        <title>Genome sequence of the chemolithoautotrophic nitrite-oxidizing bacterium Nitrobacter winogradskyi Nb-255.</title>
        <authorList>
            <person name="Starkenburg S.R."/>
            <person name="Chain P.S."/>
            <person name="Sayavedra-Soto L.A."/>
            <person name="Hauser L."/>
            <person name="Land M.L."/>
            <person name="Larimer F.W."/>
            <person name="Malfatti S.A."/>
            <person name="Klotz M.G."/>
            <person name="Bottomley P.J."/>
            <person name="Arp D.J."/>
            <person name="Hickey W.J."/>
        </authorList>
    </citation>
    <scope>NUCLEOTIDE SEQUENCE [LARGE SCALE GENOMIC DNA]</scope>
    <source>
        <strain evidence="5">ATCC 25391 / DSM 10237 / CIP 104748 / NCIMB 11846 / Nb-255</strain>
    </source>
</reference>
<dbReference type="KEGG" id="nwi:Nwi_2372"/>
<accession>Q3SQ15</accession>
<name>Q3SQ15_NITWN</name>